<dbReference type="AlphaFoldDB" id="W4FYQ0"/>
<dbReference type="OrthoDB" id="4062651at2759"/>
<feature type="region of interest" description="Disordered" evidence="1">
    <location>
        <begin position="1"/>
        <end position="32"/>
    </location>
</feature>
<evidence type="ECO:0008006" key="3">
    <source>
        <dbReference type="Google" id="ProtNLM"/>
    </source>
</evidence>
<dbReference type="Gene3D" id="3.30.200.20">
    <property type="entry name" value="Phosphorylase Kinase, domain 1"/>
    <property type="match status" value="1"/>
</dbReference>
<gene>
    <name evidence="2" type="ORF">H257_12344</name>
</gene>
<evidence type="ECO:0000313" key="2">
    <source>
        <dbReference type="EMBL" id="ETV72582.1"/>
    </source>
</evidence>
<feature type="compositionally biased region" description="Basic residues" evidence="1">
    <location>
        <begin position="53"/>
        <end position="62"/>
    </location>
</feature>
<dbReference type="SUPFAM" id="SSF56112">
    <property type="entry name" value="Protein kinase-like (PK-like)"/>
    <property type="match status" value="1"/>
</dbReference>
<dbReference type="GeneID" id="20814340"/>
<dbReference type="VEuPathDB" id="FungiDB:H257_12344"/>
<feature type="compositionally biased region" description="Polar residues" evidence="1">
    <location>
        <begin position="100"/>
        <end position="125"/>
    </location>
</feature>
<feature type="compositionally biased region" description="Low complexity" evidence="1">
    <location>
        <begin position="63"/>
        <end position="72"/>
    </location>
</feature>
<proteinExistence type="predicted"/>
<protein>
    <recommendedName>
        <fullName evidence="3">Protein kinase domain-containing protein</fullName>
    </recommendedName>
</protein>
<name>W4FYQ0_APHAT</name>
<reference evidence="2" key="1">
    <citation type="submission" date="2013-12" db="EMBL/GenBank/DDBJ databases">
        <title>The Genome Sequence of Aphanomyces astaci APO3.</title>
        <authorList>
            <consortium name="The Broad Institute Genomics Platform"/>
            <person name="Russ C."/>
            <person name="Tyler B."/>
            <person name="van West P."/>
            <person name="Dieguez-Uribeondo J."/>
            <person name="Young S.K."/>
            <person name="Zeng Q."/>
            <person name="Gargeya S."/>
            <person name="Fitzgerald M."/>
            <person name="Abouelleil A."/>
            <person name="Alvarado L."/>
            <person name="Chapman S.B."/>
            <person name="Gainer-Dewar J."/>
            <person name="Goldberg J."/>
            <person name="Griggs A."/>
            <person name="Gujja S."/>
            <person name="Hansen M."/>
            <person name="Howarth C."/>
            <person name="Imamovic A."/>
            <person name="Ireland A."/>
            <person name="Larimer J."/>
            <person name="McCowan C."/>
            <person name="Murphy C."/>
            <person name="Pearson M."/>
            <person name="Poon T.W."/>
            <person name="Priest M."/>
            <person name="Roberts A."/>
            <person name="Saif S."/>
            <person name="Shea T."/>
            <person name="Sykes S."/>
            <person name="Wortman J."/>
            <person name="Nusbaum C."/>
            <person name="Birren B."/>
        </authorList>
    </citation>
    <scope>NUCLEOTIDE SEQUENCE [LARGE SCALE GENOMIC DNA]</scope>
    <source>
        <strain evidence="2">APO3</strain>
    </source>
</reference>
<dbReference type="InterPro" id="IPR011009">
    <property type="entry name" value="Kinase-like_dom_sf"/>
</dbReference>
<evidence type="ECO:0000256" key="1">
    <source>
        <dbReference type="SAM" id="MobiDB-lite"/>
    </source>
</evidence>
<feature type="region of interest" description="Disordered" evidence="1">
    <location>
        <begin position="53"/>
        <end position="125"/>
    </location>
</feature>
<sequence length="258" mass="28714">MEFTVAQQLYSPVDNSSPSACTSPPPPMSPKRDRLVVVGVDVCATRIQRAFQRRRQQQKARRQQQPLQRLKPLSILTPLPHTPFPGHMSTSAPPVEAGGTQFQRQQADTSPSLRGSPRHMTTTNSSLYGLCPSTGRVAPISSFRFTYTLFHLVVGRHTDEIVAGLMDRKHGSIVVGGAYRQYLGSYQGKQVVIKALRQADIPWLQHEEVVLSMFGHHPSTVPFVGACTNFNSLLAVMTEFISFARVADFRRVFPFLVL</sequence>
<accession>W4FYQ0</accession>
<dbReference type="RefSeq" id="XP_009837810.1">
    <property type="nucleotide sequence ID" value="XM_009839508.1"/>
</dbReference>
<dbReference type="EMBL" id="KI913153">
    <property type="protein sequence ID" value="ETV72582.1"/>
    <property type="molecule type" value="Genomic_DNA"/>
</dbReference>
<feature type="compositionally biased region" description="Polar residues" evidence="1">
    <location>
        <begin position="1"/>
        <end position="15"/>
    </location>
</feature>
<organism evidence="2">
    <name type="scientific">Aphanomyces astaci</name>
    <name type="common">Crayfish plague agent</name>
    <dbReference type="NCBI Taxonomy" id="112090"/>
    <lineage>
        <taxon>Eukaryota</taxon>
        <taxon>Sar</taxon>
        <taxon>Stramenopiles</taxon>
        <taxon>Oomycota</taxon>
        <taxon>Saprolegniomycetes</taxon>
        <taxon>Saprolegniales</taxon>
        <taxon>Verrucalvaceae</taxon>
        <taxon>Aphanomyces</taxon>
    </lineage>
</organism>